<name>A0A5A7PUR0_STRAF</name>
<dbReference type="Proteomes" id="UP000325081">
    <property type="component" value="Unassembled WGS sequence"/>
</dbReference>
<dbReference type="EMBL" id="BKCP01005183">
    <property type="protein sequence ID" value="GER36580.1"/>
    <property type="molecule type" value="Genomic_DNA"/>
</dbReference>
<evidence type="ECO:0000313" key="2">
    <source>
        <dbReference type="Proteomes" id="UP000325081"/>
    </source>
</evidence>
<gene>
    <name evidence="1" type="ORF">STAS_12928</name>
</gene>
<keyword evidence="2" id="KW-1185">Reference proteome</keyword>
<proteinExistence type="predicted"/>
<protein>
    <submittedName>
        <fullName evidence="1">Uncharacterized protein</fullName>
    </submittedName>
</protein>
<sequence>MEVSLVSEKSHLTLSVNVVESRHLYVPGLMIVQSKVIEPSSKALDVRRRKLKSLNLKKKKIVLKGAVRHQNFLKVILNSNKNADFMQLKVHCALEHLYMLRIVY</sequence>
<comment type="caution">
    <text evidence="1">The sequence shown here is derived from an EMBL/GenBank/DDBJ whole genome shotgun (WGS) entry which is preliminary data.</text>
</comment>
<reference evidence="2" key="1">
    <citation type="journal article" date="2019" name="Curr. Biol.">
        <title>Genome Sequence of Striga asiatica Provides Insight into the Evolution of Plant Parasitism.</title>
        <authorList>
            <person name="Yoshida S."/>
            <person name="Kim S."/>
            <person name="Wafula E.K."/>
            <person name="Tanskanen J."/>
            <person name="Kim Y.M."/>
            <person name="Honaas L."/>
            <person name="Yang Z."/>
            <person name="Spallek T."/>
            <person name="Conn C.E."/>
            <person name="Ichihashi Y."/>
            <person name="Cheong K."/>
            <person name="Cui S."/>
            <person name="Der J.P."/>
            <person name="Gundlach H."/>
            <person name="Jiao Y."/>
            <person name="Hori C."/>
            <person name="Ishida J.K."/>
            <person name="Kasahara H."/>
            <person name="Kiba T."/>
            <person name="Kim M.S."/>
            <person name="Koo N."/>
            <person name="Laohavisit A."/>
            <person name="Lee Y.H."/>
            <person name="Lumba S."/>
            <person name="McCourt P."/>
            <person name="Mortimer J.C."/>
            <person name="Mutuku J.M."/>
            <person name="Nomura T."/>
            <person name="Sasaki-Sekimoto Y."/>
            <person name="Seto Y."/>
            <person name="Wang Y."/>
            <person name="Wakatake T."/>
            <person name="Sakakibara H."/>
            <person name="Demura T."/>
            <person name="Yamaguchi S."/>
            <person name="Yoneyama K."/>
            <person name="Manabe R.I."/>
            <person name="Nelson D.C."/>
            <person name="Schulman A.H."/>
            <person name="Timko M.P."/>
            <person name="dePamphilis C.W."/>
            <person name="Choi D."/>
            <person name="Shirasu K."/>
        </authorList>
    </citation>
    <scope>NUCLEOTIDE SEQUENCE [LARGE SCALE GENOMIC DNA]</scope>
    <source>
        <strain evidence="2">cv. UVA1</strain>
    </source>
</reference>
<evidence type="ECO:0000313" key="1">
    <source>
        <dbReference type="EMBL" id="GER36580.1"/>
    </source>
</evidence>
<dbReference type="AlphaFoldDB" id="A0A5A7PUR0"/>
<organism evidence="1 2">
    <name type="scientific">Striga asiatica</name>
    <name type="common">Asiatic witchweed</name>
    <name type="synonym">Buchnera asiatica</name>
    <dbReference type="NCBI Taxonomy" id="4170"/>
    <lineage>
        <taxon>Eukaryota</taxon>
        <taxon>Viridiplantae</taxon>
        <taxon>Streptophyta</taxon>
        <taxon>Embryophyta</taxon>
        <taxon>Tracheophyta</taxon>
        <taxon>Spermatophyta</taxon>
        <taxon>Magnoliopsida</taxon>
        <taxon>eudicotyledons</taxon>
        <taxon>Gunneridae</taxon>
        <taxon>Pentapetalae</taxon>
        <taxon>asterids</taxon>
        <taxon>lamiids</taxon>
        <taxon>Lamiales</taxon>
        <taxon>Orobanchaceae</taxon>
        <taxon>Buchnereae</taxon>
        <taxon>Striga</taxon>
    </lineage>
</organism>
<accession>A0A5A7PUR0</accession>